<keyword evidence="4" id="KW-0255">Endonuclease</keyword>
<gene>
    <name evidence="8" type="ORF">PHMEG_00026096</name>
</gene>
<proteinExistence type="predicted"/>
<dbReference type="InterPro" id="IPR021109">
    <property type="entry name" value="Peptidase_aspartic_dom_sf"/>
</dbReference>
<feature type="region of interest" description="Disordered" evidence="6">
    <location>
        <begin position="401"/>
        <end position="433"/>
    </location>
</feature>
<name>A0A225V9E4_9STRA</name>
<protein>
    <recommendedName>
        <fullName evidence="7">Reverse transcriptase/retrotransposon-derived protein RNase H-like domain-containing protein</fullName>
    </recommendedName>
</protein>
<keyword evidence="5" id="KW-0511">Multifunctional enzyme</keyword>
<dbReference type="PANTHER" id="PTHR37984:SF5">
    <property type="entry name" value="PROTEIN NYNRIN-LIKE"/>
    <property type="match status" value="1"/>
</dbReference>
<dbReference type="Gene3D" id="2.40.70.10">
    <property type="entry name" value="Acid Proteases"/>
    <property type="match status" value="1"/>
</dbReference>
<keyword evidence="4" id="KW-0378">Hydrolase</keyword>
<dbReference type="InterPro" id="IPR041577">
    <property type="entry name" value="RT_RNaseH_2"/>
</dbReference>
<keyword evidence="2" id="KW-0548">Nucleotidyltransferase</keyword>
<dbReference type="OrthoDB" id="128412at2759"/>
<dbReference type="Proteomes" id="UP000198211">
    <property type="component" value="Unassembled WGS sequence"/>
</dbReference>
<comment type="caution">
    <text evidence="8">The sequence shown here is derived from an EMBL/GenBank/DDBJ whole genome shotgun (WGS) entry which is preliminary data.</text>
</comment>
<dbReference type="InterPro" id="IPR043502">
    <property type="entry name" value="DNA/RNA_pol_sf"/>
</dbReference>
<dbReference type="Gene3D" id="3.30.70.270">
    <property type="match status" value="1"/>
</dbReference>
<dbReference type="SUPFAM" id="SSF56672">
    <property type="entry name" value="DNA/RNA polymerases"/>
    <property type="match status" value="1"/>
</dbReference>
<evidence type="ECO:0000256" key="1">
    <source>
        <dbReference type="ARBA" id="ARBA00022679"/>
    </source>
</evidence>
<evidence type="ECO:0000256" key="4">
    <source>
        <dbReference type="ARBA" id="ARBA00022759"/>
    </source>
</evidence>
<evidence type="ECO:0000313" key="9">
    <source>
        <dbReference type="Proteomes" id="UP000198211"/>
    </source>
</evidence>
<reference evidence="9" key="1">
    <citation type="submission" date="2017-03" db="EMBL/GenBank/DDBJ databases">
        <title>Phytopthora megakarya and P. palmivora, two closely related causual agents of cacao black pod achieved similar genome size and gene model numbers by different mechanisms.</title>
        <authorList>
            <person name="Ali S."/>
            <person name="Shao J."/>
            <person name="Larry D.J."/>
            <person name="Kronmiller B."/>
            <person name="Shen D."/>
            <person name="Strem M.D."/>
            <person name="Melnick R.L."/>
            <person name="Guiltinan M.J."/>
            <person name="Tyler B.M."/>
            <person name="Meinhardt L.W."/>
            <person name="Bailey B.A."/>
        </authorList>
    </citation>
    <scope>NUCLEOTIDE SEQUENCE [LARGE SCALE GENOMIC DNA]</scope>
    <source>
        <strain evidence="9">zdho120</strain>
    </source>
</reference>
<sequence length="615" mass="69881">MGPEKRRSQDQNQDNQQCITLIQDVIIYPEQLYSEYQCSNKPDSGSSPAEASVEVALGPGQRYGWWEDHDSENSYEIATGCGAINDRRTRILLDTSASVSIVSLDLARRLSLRIRTHLQIKVSGMEGIPTYISAHARVKITLDWGVVYIQDVWIGNIGEGVDVLLEMNFMYSAGARLFIREGLVKLPNEENVVMYDDVPRKRRGLELPVCAKTNPPREVVWAGRGKRWVTEILFGVRSWATAKCLDRRIFLDCGIRHFPKEPRCVHPGKIRYKEWQRLILESTESRQGRMRAERLEQLMRLRDPPRCHDQGTSGRPNFLYVQSLRMRKFRRYRLQERPEVVEVFLAARRAATPQPEASALHVKDPTDVPVTTSEETGAVDTRDVGTEADFPRSCGYGASDRCSCTSGQPAKPGVRDEDSEPSTTGAIVGSAEDSERLRSAVDLREDLATFSRERDPEYHPSLGAERFASETNDVSDLNYYNKFIEDLPVVAAALYELDEDRIRAGHDLDKAKEALEILKRKITSTPLLRHPDCTKPFIIIPHANPWAACAFLGEEHEGIIQPVRFTGRVLNESELRYHIAEKEVLTILRVLEQFRPLIYGSEIPIVIYTRYSVLK</sequence>
<dbReference type="InterPro" id="IPR050951">
    <property type="entry name" value="Retrovirus_Pol_polyprotein"/>
</dbReference>
<organism evidence="8 9">
    <name type="scientific">Phytophthora megakarya</name>
    <dbReference type="NCBI Taxonomy" id="4795"/>
    <lineage>
        <taxon>Eukaryota</taxon>
        <taxon>Sar</taxon>
        <taxon>Stramenopiles</taxon>
        <taxon>Oomycota</taxon>
        <taxon>Peronosporomycetes</taxon>
        <taxon>Peronosporales</taxon>
        <taxon>Peronosporaceae</taxon>
        <taxon>Phytophthora</taxon>
    </lineage>
</organism>
<keyword evidence="1" id="KW-0808">Transferase</keyword>
<keyword evidence="3" id="KW-0540">Nuclease</keyword>
<dbReference type="GO" id="GO:0016779">
    <property type="term" value="F:nucleotidyltransferase activity"/>
    <property type="evidence" value="ECO:0007669"/>
    <property type="project" value="UniProtKB-KW"/>
</dbReference>
<keyword evidence="9" id="KW-1185">Reference proteome</keyword>
<dbReference type="PANTHER" id="PTHR37984">
    <property type="entry name" value="PROTEIN CBG26694"/>
    <property type="match status" value="1"/>
</dbReference>
<dbReference type="EMBL" id="NBNE01006225">
    <property type="protein sequence ID" value="OWZ02356.1"/>
    <property type="molecule type" value="Genomic_DNA"/>
</dbReference>
<evidence type="ECO:0000256" key="5">
    <source>
        <dbReference type="ARBA" id="ARBA00023268"/>
    </source>
</evidence>
<dbReference type="Pfam" id="PF13650">
    <property type="entry name" value="Asp_protease_2"/>
    <property type="match status" value="1"/>
</dbReference>
<evidence type="ECO:0000256" key="2">
    <source>
        <dbReference type="ARBA" id="ARBA00022695"/>
    </source>
</evidence>
<dbReference type="GO" id="GO:0004519">
    <property type="term" value="F:endonuclease activity"/>
    <property type="evidence" value="ECO:0007669"/>
    <property type="project" value="UniProtKB-KW"/>
</dbReference>
<dbReference type="InterPro" id="IPR043128">
    <property type="entry name" value="Rev_trsase/Diguanyl_cyclase"/>
</dbReference>
<dbReference type="Pfam" id="PF17919">
    <property type="entry name" value="RT_RNaseH_2"/>
    <property type="match status" value="1"/>
</dbReference>
<evidence type="ECO:0000256" key="6">
    <source>
        <dbReference type="SAM" id="MobiDB-lite"/>
    </source>
</evidence>
<accession>A0A225V9E4</accession>
<evidence type="ECO:0000256" key="3">
    <source>
        <dbReference type="ARBA" id="ARBA00022722"/>
    </source>
</evidence>
<dbReference type="AlphaFoldDB" id="A0A225V9E4"/>
<feature type="domain" description="Reverse transcriptase/retrotransposon-derived protein RNase H-like" evidence="7">
    <location>
        <begin position="509"/>
        <end position="603"/>
    </location>
</feature>
<evidence type="ECO:0000259" key="7">
    <source>
        <dbReference type="Pfam" id="PF17919"/>
    </source>
</evidence>
<evidence type="ECO:0000313" key="8">
    <source>
        <dbReference type="EMBL" id="OWZ02356.1"/>
    </source>
</evidence>
<dbReference type="SUPFAM" id="SSF50630">
    <property type="entry name" value="Acid proteases"/>
    <property type="match status" value="1"/>
</dbReference>